<name>A0A5P2UMN4_9ACTN</name>
<feature type="transmembrane region" description="Helical" evidence="1">
    <location>
        <begin position="181"/>
        <end position="197"/>
    </location>
</feature>
<dbReference type="Pfam" id="PF06197">
    <property type="entry name" value="DUF998"/>
    <property type="match status" value="1"/>
</dbReference>
<evidence type="ECO:0000313" key="4">
    <source>
        <dbReference type="Proteomes" id="UP000326831"/>
    </source>
</evidence>
<evidence type="ECO:0000256" key="1">
    <source>
        <dbReference type="SAM" id="Phobius"/>
    </source>
</evidence>
<keyword evidence="1" id="KW-0812">Transmembrane</keyword>
<dbReference type="KEGG" id="ssub:CP968_16150"/>
<organism evidence="3 4">
    <name type="scientific">Streptomyces subrutilus</name>
    <dbReference type="NCBI Taxonomy" id="36818"/>
    <lineage>
        <taxon>Bacteria</taxon>
        <taxon>Bacillati</taxon>
        <taxon>Actinomycetota</taxon>
        <taxon>Actinomycetes</taxon>
        <taxon>Kitasatosporales</taxon>
        <taxon>Streptomycetaceae</taxon>
        <taxon>Streptomyces</taxon>
    </lineage>
</organism>
<dbReference type="RefSeq" id="WP_150518675.1">
    <property type="nucleotide sequence ID" value="NZ_BMVX01000022.1"/>
</dbReference>
<keyword evidence="4" id="KW-1185">Reference proteome</keyword>
<keyword evidence="1" id="KW-1133">Transmembrane helix</keyword>
<dbReference type="AlphaFoldDB" id="A0A5P2UMN4"/>
<proteinExistence type="predicted"/>
<keyword evidence="1" id="KW-0472">Membrane</keyword>
<protein>
    <submittedName>
        <fullName evidence="3">DUF998 domain-containing protein</fullName>
    </submittedName>
</protein>
<dbReference type="EMBL" id="CP023701">
    <property type="protein sequence ID" value="QEU79659.1"/>
    <property type="molecule type" value="Genomic_DNA"/>
</dbReference>
<reference evidence="2" key="1">
    <citation type="journal article" date="2014" name="Int. J. Syst. Evol. Microbiol.">
        <title>Complete genome sequence of Corynebacterium casei LMG S-19264T (=DSM 44701T), isolated from a smear-ripened cheese.</title>
        <authorList>
            <consortium name="US DOE Joint Genome Institute (JGI-PGF)"/>
            <person name="Walter F."/>
            <person name="Albersmeier A."/>
            <person name="Kalinowski J."/>
            <person name="Ruckert C."/>
        </authorList>
    </citation>
    <scope>NUCLEOTIDE SEQUENCE</scope>
    <source>
        <strain evidence="2">JCM 4834</strain>
    </source>
</reference>
<dbReference type="OrthoDB" id="8159487at2"/>
<evidence type="ECO:0000313" key="3">
    <source>
        <dbReference type="EMBL" id="QEU79659.1"/>
    </source>
</evidence>
<feature type="transmembrane region" description="Helical" evidence="1">
    <location>
        <begin position="74"/>
        <end position="95"/>
    </location>
</feature>
<feature type="transmembrane region" description="Helical" evidence="1">
    <location>
        <begin position="107"/>
        <end position="127"/>
    </location>
</feature>
<sequence>MARTLSAPAAPAPESGCSGALSLPRPVPRVRGLLAGGLVAGPLFLGAGVAQGLSRDGFDFTRNAISQLALGGPGWIQVVSFLLTGASVLAGAVGMHRVLGGGPGGTWGPRLVGVFGASFLVAAVFRADAGAGFPVGAPDAARLSAHGAVHMVAGMVGYLAFCAASVVLARAFTARGQRGRAVASRIVPVGVLAGFAGSSASVLAFTAGAGLGLVWLTALTAMTARTAMAARPAAVGEGGERVAGR</sequence>
<dbReference type="Proteomes" id="UP000326831">
    <property type="component" value="Chromosome"/>
</dbReference>
<dbReference type="InterPro" id="IPR009339">
    <property type="entry name" value="DUF998"/>
</dbReference>
<reference evidence="3 4" key="2">
    <citation type="submission" date="2017-09" db="EMBL/GenBank/DDBJ databases">
        <authorList>
            <person name="Lee N."/>
            <person name="Cho B.-K."/>
        </authorList>
    </citation>
    <scope>NUCLEOTIDE SEQUENCE [LARGE SCALE GENOMIC DNA]</scope>
    <source>
        <strain evidence="3 4">ATCC 27467</strain>
    </source>
</reference>
<dbReference type="Proteomes" id="UP000634660">
    <property type="component" value="Unassembled WGS sequence"/>
</dbReference>
<feature type="transmembrane region" description="Helical" evidence="1">
    <location>
        <begin position="147"/>
        <end position="169"/>
    </location>
</feature>
<dbReference type="EMBL" id="BMVX01000022">
    <property type="protein sequence ID" value="GGZ84483.1"/>
    <property type="molecule type" value="Genomic_DNA"/>
</dbReference>
<evidence type="ECO:0000313" key="2">
    <source>
        <dbReference type="EMBL" id="GGZ84483.1"/>
    </source>
</evidence>
<gene>
    <name evidence="3" type="ORF">CP968_16150</name>
    <name evidence="2" type="ORF">GCM10010371_50320</name>
</gene>
<accession>A0A5P2UMN4</accession>
<feature type="transmembrane region" description="Helical" evidence="1">
    <location>
        <begin position="33"/>
        <end position="54"/>
    </location>
</feature>
<reference evidence="2" key="3">
    <citation type="submission" date="2020-09" db="EMBL/GenBank/DDBJ databases">
        <authorList>
            <person name="Sun Q."/>
            <person name="Ohkuma M."/>
        </authorList>
    </citation>
    <scope>NUCLEOTIDE SEQUENCE</scope>
    <source>
        <strain evidence="2">JCM 4834</strain>
    </source>
</reference>
<feature type="transmembrane region" description="Helical" evidence="1">
    <location>
        <begin position="203"/>
        <end position="222"/>
    </location>
</feature>